<dbReference type="GO" id="GO:0016020">
    <property type="term" value="C:membrane"/>
    <property type="evidence" value="ECO:0007669"/>
    <property type="project" value="UniProtKB-SubCell"/>
</dbReference>
<feature type="transmembrane region" description="Helical" evidence="8">
    <location>
        <begin position="17"/>
        <end position="35"/>
    </location>
</feature>
<name>A0A9W4K674_9EURO</name>
<evidence type="ECO:0000256" key="4">
    <source>
        <dbReference type="ARBA" id="ARBA00022692"/>
    </source>
</evidence>
<reference evidence="10" key="1">
    <citation type="submission" date="2021-07" db="EMBL/GenBank/DDBJ databases">
        <authorList>
            <person name="Branca A.L. A."/>
        </authorList>
    </citation>
    <scope>NUCLEOTIDE SEQUENCE</scope>
</reference>
<feature type="transmembrane region" description="Helical" evidence="8">
    <location>
        <begin position="163"/>
        <end position="181"/>
    </location>
</feature>
<dbReference type="InterPro" id="IPR020846">
    <property type="entry name" value="MFS_dom"/>
</dbReference>
<keyword evidence="3 7" id="KW-0813">Transport</keyword>
<keyword evidence="5 8" id="KW-1133">Transmembrane helix</keyword>
<gene>
    <name evidence="10" type="ORF">PEGY_LOCUS2207</name>
</gene>
<comment type="caution">
    <text evidence="10">The sequence shown here is derived from an EMBL/GenBank/DDBJ whole genome shotgun (WGS) entry which is preliminary data.</text>
</comment>
<dbReference type="InterPro" id="IPR050360">
    <property type="entry name" value="MFS_Sugar_Transporters"/>
</dbReference>
<dbReference type="PROSITE" id="PS50850">
    <property type="entry name" value="MFS"/>
    <property type="match status" value="1"/>
</dbReference>
<dbReference type="Proteomes" id="UP001154252">
    <property type="component" value="Unassembled WGS sequence"/>
</dbReference>
<dbReference type="AlphaFoldDB" id="A0A9W4K674"/>
<dbReference type="EMBL" id="CAJVRC010000843">
    <property type="protein sequence ID" value="CAG8890372.1"/>
    <property type="molecule type" value="Genomic_DNA"/>
</dbReference>
<dbReference type="InterPro" id="IPR036259">
    <property type="entry name" value="MFS_trans_sf"/>
</dbReference>
<proteinExistence type="inferred from homology"/>
<accession>A0A9W4K674</accession>
<evidence type="ECO:0000313" key="11">
    <source>
        <dbReference type="Proteomes" id="UP001154252"/>
    </source>
</evidence>
<organism evidence="10 11">
    <name type="scientific">Penicillium egyptiacum</name>
    <dbReference type="NCBI Taxonomy" id="1303716"/>
    <lineage>
        <taxon>Eukaryota</taxon>
        <taxon>Fungi</taxon>
        <taxon>Dikarya</taxon>
        <taxon>Ascomycota</taxon>
        <taxon>Pezizomycotina</taxon>
        <taxon>Eurotiomycetes</taxon>
        <taxon>Eurotiomycetidae</taxon>
        <taxon>Eurotiales</taxon>
        <taxon>Aspergillaceae</taxon>
        <taxon>Penicillium</taxon>
    </lineage>
</organism>
<feature type="transmembrane region" description="Helical" evidence="8">
    <location>
        <begin position="373"/>
        <end position="398"/>
    </location>
</feature>
<dbReference type="SUPFAM" id="SSF103473">
    <property type="entry name" value="MFS general substrate transporter"/>
    <property type="match status" value="1"/>
</dbReference>
<dbReference type="Gene3D" id="1.20.1250.20">
    <property type="entry name" value="MFS general substrate transporter like domains"/>
    <property type="match status" value="1"/>
</dbReference>
<dbReference type="InterPro" id="IPR005828">
    <property type="entry name" value="MFS_sugar_transport-like"/>
</dbReference>
<protein>
    <recommendedName>
        <fullName evidence="9">Major facilitator superfamily (MFS) profile domain-containing protein</fullName>
    </recommendedName>
</protein>
<sequence>MTQAEASGDSIIRNLPWLIWVVVIFGSISSAGFGFDQAWWASLMSSPQFAQNFGILDPATHTWALTSQQQSLGTGLGYVGVILGIFCGSPINERLGRKNTLWVQSAIVTIGIVIESTCKTSYTQFIVGKLIVYLGGGIATSVIPAYQGECAPVSLRGLMSGTYNAFLMVGGLGAALTVYLCRHIPNDWAWRVVVVAQIAIPAAGWVSLPFLPESPYWLVSRGRLDEAVVALRRLRGPSFPAEAEVVALQQHLQRQRERLASATWAVCFTDPVNRRRTLICVGAQIFQQAQGISFVANYQAVFLQQIGFKEVLLMSVVVYVIGVVANLISMATTDVLGRRSVLTCSSLMLGACMLVIGGLTAKGAASMSYSMQVAAVVMLMLWFFSFQVTWGPLTWVLTAEVPPSQVREKTVALSGLGAYITGLIIVFVNPYTQAEIGGRVAFIYGALSIASFAFAWFLIPEMKQRTLEQIDEMFRDGIPTRSFKSHVCRSPGEIVVDKESDEFAENA</sequence>
<evidence type="ECO:0000256" key="3">
    <source>
        <dbReference type="ARBA" id="ARBA00022448"/>
    </source>
</evidence>
<evidence type="ECO:0000256" key="7">
    <source>
        <dbReference type="RuleBase" id="RU003346"/>
    </source>
</evidence>
<dbReference type="PANTHER" id="PTHR48022:SF77">
    <property type="entry name" value="MAJOR FACILITATOR SUPERFAMILY (MFS) PROFILE DOMAIN-CONTAINING PROTEIN"/>
    <property type="match status" value="1"/>
</dbReference>
<keyword evidence="6 8" id="KW-0472">Membrane</keyword>
<keyword evidence="4 8" id="KW-0812">Transmembrane</keyword>
<evidence type="ECO:0000259" key="9">
    <source>
        <dbReference type="PROSITE" id="PS50850"/>
    </source>
</evidence>
<evidence type="ECO:0000256" key="5">
    <source>
        <dbReference type="ARBA" id="ARBA00022989"/>
    </source>
</evidence>
<feature type="transmembrane region" description="Helical" evidence="8">
    <location>
        <begin position="410"/>
        <end position="428"/>
    </location>
</feature>
<dbReference type="OrthoDB" id="6612291at2759"/>
<keyword evidence="11" id="KW-1185">Reference proteome</keyword>
<feature type="transmembrane region" description="Helical" evidence="8">
    <location>
        <begin position="125"/>
        <end position="143"/>
    </location>
</feature>
<comment type="similarity">
    <text evidence="2 7">Belongs to the major facilitator superfamily. Sugar transporter (TC 2.A.1.1) family.</text>
</comment>
<dbReference type="PANTHER" id="PTHR48022">
    <property type="entry name" value="PLASTIDIC GLUCOSE TRANSPORTER 4"/>
    <property type="match status" value="1"/>
</dbReference>
<evidence type="ECO:0000256" key="6">
    <source>
        <dbReference type="ARBA" id="ARBA00023136"/>
    </source>
</evidence>
<dbReference type="Pfam" id="PF00083">
    <property type="entry name" value="Sugar_tr"/>
    <property type="match status" value="1"/>
</dbReference>
<dbReference type="NCBIfam" id="TIGR00879">
    <property type="entry name" value="SP"/>
    <property type="match status" value="1"/>
</dbReference>
<feature type="domain" description="Major facilitator superfamily (MFS) profile" evidence="9">
    <location>
        <begin position="22"/>
        <end position="463"/>
    </location>
</feature>
<evidence type="ECO:0000256" key="2">
    <source>
        <dbReference type="ARBA" id="ARBA00010992"/>
    </source>
</evidence>
<feature type="transmembrane region" description="Helical" evidence="8">
    <location>
        <begin position="440"/>
        <end position="459"/>
    </location>
</feature>
<feature type="transmembrane region" description="Helical" evidence="8">
    <location>
        <begin position="188"/>
        <end position="208"/>
    </location>
</feature>
<dbReference type="GO" id="GO:0005351">
    <property type="term" value="F:carbohydrate:proton symporter activity"/>
    <property type="evidence" value="ECO:0007669"/>
    <property type="project" value="TreeGrafter"/>
</dbReference>
<dbReference type="InterPro" id="IPR003663">
    <property type="entry name" value="Sugar/inositol_transpt"/>
</dbReference>
<evidence type="ECO:0000256" key="1">
    <source>
        <dbReference type="ARBA" id="ARBA00004141"/>
    </source>
</evidence>
<feature type="transmembrane region" description="Helical" evidence="8">
    <location>
        <begin position="311"/>
        <end position="329"/>
    </location>
</feature>
<evidence type="ECO:0000256" key="8">
    <source>
        <dbReference type="SAM" id="Phobius"/>
    </source>
</evidence>
<feature type="transmembrane region" description="Helical" evidence="8">
    <location>
        <begin position="341"/>
        <end position="361"/>
    </location>
</feature>
<dbReference type="PRINTS" id="PR00171">
    <property type="entry name" value="SUGRTRNSPORT"/>
</dbReference>
<evidence type="ECO:0000313" key="10">
    <source>
        <dbReference type="EMBL" id="CAG8890372.1"/>
    </source>
</evidence>
<comment type="subcellular location">
    <subcellularLocation>
        <location evidence="1">Membrane</location>
        <topology evidence="1">Multi-pass membrane protein</topology>
    </subcellularLocation>
</comment>